<dbReference type="EMBL" id="CAQN01000955">
    <property type="protein sequence ID" value="CCQ69347.1"/>
    <property type="molecule type" value="Genomic_DNA"/>
</dbReference>
<gene>
    <name evidence="1" type="ORF">CWATWH0402_6355</name>
</gene>
<protein>
    <submittedName>
        <fullName evidence="1">Uncharacterized protein</fullName>
    </submittedName>
</protein>
<accession>T2JXI7</accession>
<evidence type="ECO:0000313" key="2">
    <source>
        <dbReference type="Proteomes" id="UP000018130"/>
    </source>
</evidence>
<reference evidence="1 2" key="1">
    <citation type="submission" date="2013-01" db="EMBL/GenBank/DDBJ databases">
        <authorList>
            <person name="Bench S."/>
        </authorList>
    </citation>
    <scope>NUCLEOTIDE SEQUENCE [LARGE SCALE GENOMIC DNA]</scope>
    <source>
        <strain evidence="1 2">WH 0402</strain>
    </source>
</reference>
<proteinExistence type="predicted"/>
<dbReference type="AlphaFoldDB" id="T2JXI7"/>
<name>T2JXI7_CROWT</name>
<sequence>MIDKPFNFPPKGQGEAFGLAQELLGNADSRFNYYFQELIYNVQFSQAINKKIILLNLFMEILY</sequence>
<dbReference type="Proteomes" id="UP000018130">
    <property type="component" value="Unassembled WGS sequence"/>
</dbReference>
<organism evidence="1 2">
    <name type="scientific">Crocosphaera watsonii WH 0402</name>
    <dbReference type="NCBI Taxonomy" id="1284629"/>
    <lineage>
        <taxon>Bacteria</taxon>
        <taxon>Bacillati</taxon>
        <taxon>Cyanobacteriota</taxon>
        <taxon>Cyanophyceae</taxon>
        <taxon>Oscillatoriophycideae</taxon>
        <taxon>Chroococcales</taxon>
        <taxon>Aphanothecaceae</taxon>
        <taxon>Crocosphaera</taxon>
    </lineage>
</organism>
<reference evidence="1 2" key="2">
    <citation type="submission" date="2013-09" db="EMBL/GenBank/DDBJ databases">
        <title>Whole genome comparison of six Crocosphaera watsonii strains with differing phenotypes.</title>
        <authorList>
            <person name="Bench S.R."/>
            <person name="Heller P."/>
            <person name="Frank I."/>
            <person name="Arciniega M."/>
            <person name="Shilova I.N."/>
            <person name="Zehr J.P."/>
        </authorList>
    </citation>
    <scope>NUCLEOTIDE SEQUENCE [LARGE SCALE GENOMIC DNA]</scope>
    <source>
        <strain evidence="1 2">WH 0402</strain>
    </source>
</reference>
<evidence type="ECO:0000313" key="1">
    <source>
        <dbReference type="EMBL" id="CCQ69347.1"/>
    </source>
</evidence>
<comment type="caution">
    <text evidence="1">The sequence shown here is derived from an EMBL/GenBank/DDBJ whole genome shotgun (WGS) entry which is preliminary data.</text>
</comment>